<proteinExistence type="predicted"/>
<dbReference type="EMBL" id="JAEUBG010002198">
    <property type="protein sequence ID" value="KAH3685021.1"/>
    <property type="molecule type" value="Genomic_DNA"/>
</dbReference>
<evidence type="ECO:0000256" key="1">
    <source>
        <dbReference type="SAM" id="MobiDB-lite"/>
    </source>
</evidence>
<name>A0A9P8TN68_WICPI</name>
<protein>
    <submittedName>
        <fullName evidence="2">Uncharacterized protein</fullName>
    </submittedName>
</protein>
<dbReference type="Proteomes" id="UP000774326">
    <property type="component" value="Unassembled WGS sequence"/>
</dbReference>
<dbReference type="OrthoDB" id="10302223at2759"/>
<evidence type="ECO:0000313" key="2">
    <source>
        <dbReference type="EMBL" id="KAH3685021.1"/>
    </source>
</evidence>
<reference evidence="2" key="1">
    <citation type="journal article" date="2021" name="Open Biol.">
        <title>Shared evolutionary footprints suggest mitochondrial oxidative damage underlies multiple complex I losses in fungi.</title>
        <authorList>
            <person name="Schikora-Tamarit M.A."/>
            <person name="Marcet-Houben M."/>
            <person name="Nosek J."/>
            <person name="Gabaldon T."/>
        </authorList>
    </citation>
    <scope>NUCLEOTIDE SEQUENCE</scope>
    <source>
        <strain evidence="2">CBS2887</strain>
    </source>
</reference>
<feature type="region of interest" description="Disordered" evidence="1">
    <location>
        <begin position="57"/>
        <end position="89"/>
    </location>
</feature>
<comment type="caution">
    <text evidence="2">The sequence shown here is derived from an EMBL/GenBank/DDBJ whole genome shotgun (WGS) entry which is preliminary data.</text>
</comment>
<reference evidence="2" key="2">
    <citation type="submission" date="2021-01" db="EMBL/GenBank/DDBJ databases">
        <authorList>
            <person name="Schikora-Tamarit M.A."/>
        </authorList>
    </citation>
    <scope>NUCLEOTIDE SEQUENCE</scope>
    <source>
        <strain evidence="2">CBS2887</strain>
    </source>
</reference>
<dbReference type="AlphaFoldDB" id="A0A9P8TN68"/>
<evidence type="ECO:0000313" key="3">
    <source>
        <dbReference type="Proteomes" id="UP000774326"/>
    </source>
</evidence>
<keyword evidence="3" id="KW-1185">Reference proteome</keyword>
<gene>
    <name evidence="2" type="ORF">WICPIJ_004001</name>
</gene>
<accession>A0A9P8TN68</accession>
<feature type="compositionally biased region" description="Basic and acidic residues" evidence="1">
    <location>
        <begin position="57"/>
        <end position="66"/>
    </location>
</feature>
<sequence>MCSNHDHTDITCDTTTDSVNGYEALVESLKLDDSAPRPQINAILADMVESILPRLKGKEITDEVPHTPEGNDDSFYDENVDTSPVRGGE</sequence>
<organism evidence="2 3">
    <name type="scientific">Wickerhamomyces pijperi</name>
    <name type="common">Yeast</name>
    <name type="synonym">Pichia pijperi</name>
    <dbReference type="NCBI Taxonomy" id="599730"/>
    <lineage>
        <taxon>Eukaryota</taxon>
        <taxon>Fungi</taxon>
        <taxon>Dikarya</taxon>
        <taxon>Ascomycota</taxon>
        <taxon>Saccharomycotina</taxon>
        <taxon>Saccharomycetes</taxon>
        <taxon>Phaffomycetales</taxon>
        <taxon>Wickerhamomycetaceae</taxon>
        <taxon>Wickerhamomyces</taxon>
    </lineage>
</organism>
<feature type="compositionally biased region" description="Acidic residues" evidence="1">
    <location>
        <begin position="70"/>
        <end position="80"/>
    </location>
</feature>